<dbReference type="PROSITE" id="PS50119">
    <property type="entry name" value="ZF_BBOX"/>
    <property type="match status" value="1"/>
</dbReference>
<dbReference type="CDD" id="cd13733">
    <property type="entry name" value="SPRY_PRY_C-I_1"/>
    <property type="match status" value="1"/>
</dbReference>
<dbReference type="OrthoDB" id="6270329at2759"/>
<gene>
    <name evidence="13" type="primary">LOC103364804</name>
</gene>
<keyword evidence="2" id="KW-0479">Metal-binding</keyword>
<evidence type="ECO:0000256" key="5">
    <source>
        <dbReference type="ARBA" id="ARBA00022859"/>
    </source>
</evidence>
<dbReference type="PROSITE" id="PS00518">
    <property type="entry name" value="ZF_RING_1"/>
    <property type="match status" value="1"/>
</dbReference>
<evidence type="ECO:0000256" key="6">
    <source>
        <dbReference type="PROSITE-ProRule" id="PRU00024"/>
    </source>
</evidence>
<evidence type="ECO:0000313" key="13">
    <source>
        <dbReference type="RefSeq" id="XP_008290285.1"/>
    </source>
</evidence>
<dbReference type="PANTHER" id="PTHR25465">
    <property type="entry name" value="B-BOX DOMAIN CONTAINING"/>
    <property type="match status" value="1"/>
</dbReference>
<dbReference type="InterPro" id="IPR013320">
    <property type="entry name" value="ConA-like_dom_sf"/>
</dbReference>
<dbReference type="SMART" id="SM00184">
    <property type="entry name" value="RING"/>
    <property type="match status" value="1"/>
</dbReference>
<dbReference type="SMART" id="SM00449">
    <property type="entry name" value="SPRY"/>
    <property type="match status" value="1"/>
</dbReference>
<evidence type="ECO:0000259" key="10">
    <source>
        <dbReference type="PROSITE" id="PS50188"/>
    </source>
</evidence>
<dbReference type="SUPFAM" id="SSF49899">
    <property type="entry name" value="Concanavalin A-like lectins/glucanases"/>
    <property type="match status" value="1"/>
</dbReference>
<dbReference type="InterPro" id="IPR027370">
    <property type="entry name" value="Znf-RING_euk"/>
</dbReference>
<dbReference type="CDD" id="cd19769">
    <property type="entry name" value="Bbox2_TRIM16-like"/>
    <property type="match status" value="1"/>
</dbReference>
<dbReference type="GO" id="GO:0045087">
    <property type="term" value="P:innate immune response"/>
    <property type="evidence" value="ECO:0007669"/>
    <property type="project" value="UniProtKB-KW"/>
</dbReference>
<keyword evidence="1" id="KW-0399">Innate immunity</keyword>
<dbReference type="Gene3D" id="2.60.120.920">
    <property type="match status" value="1"/>
</dbReference>
<dbReference type="SUPFAM" id="SSF57845">
    <property type="entry name" value="B-box zinc-binding domain"/>
    <property type="match status" value="1"/>
</dbReference>
<dbReference type="Pfam" id="PF13765">
    <property type="entry name" value="PRY"/>
    <property type="match status" value="1"/>
</dbReference>
<name>A0A3B5B9A4_9TELE</name>
<dbReference type="InterPro" id="IPR003879">
    <property type="entry name" value="Butyrophylin_SPRY"/>
</dbReference>
<evidence type="ECO:0000313" key="11">
    <source>
        <dbReference type="Ensembl" id="ENSSPAP00000029471.1"/>
    </source>
</evidence>
<dbReference type="Pfam" id="PF00643">
    <property type="entry name" value="zf-B_box"/>
    <property type="match status" value="1"/>
</dbReference>
<dbReference type="InterPro" id="IPR001841">
    <property type="entry name" value="Znf_RING"/>
</dbReference>
<reference evidence="13" key="2">
    <citation type="submission" date="2025-04" db="UniProtKB">
        <authorList>
            <consortium name="RefSeq"/>
        </authorList>
    </citation>
    <scope>IDENTIFICATION</scope>
</reference>
<evidence type="ECO:0000313" key="12">
    <source>
        <dbReference type="Proteomes" id="UP000694891"/>
    </source>
</evidence>
<dbReference type="STRING" id="144197.ENSSPAP00000029471"/>
<dbReference type="InterPro" id="IPR001870">
    <property type="entry name" value="B30.2/SPRY"/>
</dbReference>
<accession>A0A3B5B9A4</accession>
<dbReference type="Pfam" id="PF25600">
    <property type="entry name" value="TRIM_CC"/>
    <property type="match status" value="1"/>
</dbReference>
<protein>
    <submittedName>
        <fullName evidence="11 13">E3 ubiquitin-protein ligase TRIM39-like</fullName>
    </submittedName>
</protein>
<dbReference type="SMART" id="SM00589">
    <property type="entry name" value="PRY"/>
    <property type="match status" value="1"/>
</dbReference>
<dbReference type="SUPFAM" id="SSF57850">
    <property type="entry name" value="RING/U-box"/>
    <property type="match status" value="1"/>
</dbReference>
<dbReference type="SMART" id="SM00336">
    <property type="entry name" value="BBOX"/>
    <property type="match status" value="1"/>
</dbReference>
<dbReference type="Gene3D" id="3.30.160.60">
    <property type="entry name" value="Classic Zinc Finger"/>
    <property type="match status" value="1"/>
</dbReference>
<dbReference type="InterPro" id="IPR051051">
    <property type="entry name" value="E3_ubiq-ligase_TRIM/RNF"/>
</dbReference>
<keyword evidence="3 6" id="KW-0863">Zinc-finger</keyword>
<dbReference type="Gene3D" id="4.10.830.40">
    <property type="match status" value="1"/>
</dbReference>
<dbReference type="Pfam" id="PF13445">
    <property type="entry name" value="zf-RING_UBOX"/>
    <property type="match status" value="1"/>
</dbReference>
<sequence>MASPTSQQSLLKCCICLDHFTDPVSTPCGHNFCKVCINNYWDTTNTIQCPLCKQNFNKRPQLSVNVLLRDLIEQKQTNICTEEKNQTADVLCDACSGEEKEVTAVKSCLHCEKSFCCEHVKPHQDDEELKSHELLDPVSRLQDRLCKQHKAPLELVCHLDLTCVCVLCVKSTHQNHQCVPLKNRFRKKKAKVDRELSELEQEIKDRKKMLRAVDESTELRKENVKTDIADILKIFAQFKEIVKTSESGLAAALMLLHRKGDNRSEALKEKLQEEICELEERKDELDHLSHIKDELRLLQSLHSLSDPPSTKDWSEISAYNDSAVGTVRSGVSRLVLDLHNKVQDEMKKMVTKEIKRIQKYAVNVTLDSDTANNLLIVSNDGKQVRNGGLPQKLPDNPERFDTLLGLLGKEGYSSGAFYFEVQVEGKTAWDIGVALETVNRKGLADVCLSNGYAVLMLRDGDNLKACDQPPVQINVPRTLKKVGVFVDHEEGEVCFYDVGMNAHIYSFTGCRFPKKKLHPYLNTCTHHEGNDSSMVITHIS</sequence>
<reference evidence="11" key="1">
    <citation type="submission" date="2023-09" db="UniProtKB">
        <authorList>
            <consortium name="Ensembl"/>
        </authorList>
    </citation>
    <scope>IDENTIFICATION</scope>
</reference>
<keyword evidence="5" id="KW-0391">Immunity</keyword>
<feature type="domain" description="B30.2/SPRY" evidence="10">
    <location>
        <begin position="344"/>
        <end position="540"/>
    </location>
</feature>
<dbReference type="FunFam" id="2.60.120.920:FF:000004">
    <property type="entry name" value="Butyrophilin subfamily 1 member A1"/>
    <property type="match status" value="1"/>
</dbReference>
<dbReference type="PROSITE" id="PS50089">
    <property type="entry name" value="ZF_RING_2"/>
    <property type="match status" value="1"/>
</dbReference>
<organism evidence="11">
    <name type="scientific">Stegastes partitus</name>
    <name type="common">bicolor damselfish</name>
    <dbReference type="NCBI Taxonomy" id="144197"/>
    <lineage>
        <taxon>Eukaryota</taxon>
        <taxon>Metazoa</taxon>
        <taxon>Chordata</taxon>
        <taxon>Craniata</taxon>
        <taxon>Vertebrata</taxon>
        <taxon>Euteleostomi</taxon>
        <taxon>Actinopterygii</taxon>
        <taxon>Neopterygii</taxon>
        <taxon>Teleostei</taxon>
        <taxon>Neoteleostei</taxon>
        <taxon>Acanthomorphata</taxon>
        <taxon>Ovalentaria</taxon>
        <taxon>Pomacentridae</taxon>
        <taxon>Stegastes</taxon>
    </lineage>
</organism>
<dbReference type="Proteomes" id="UP000694891">
    <property type="component" value="Unplaced"/>
</dbReference>
<dbReference type="InterPro" id="IPR017907">
    <property type="entry name" value="Znf_RING_CS"/>
</dbReference>
<dbReference type="Pfam" id="PF00622">
    <property type="entry name" value="SPRY"/>
    <property type="match status" value="1"/>
</dbReference>
<proteinExistence type="predicted"/>
<dbReference type="PROSITE" id="PS50188">
    <property type="entry name" value="B302_SPRY"/>
    <property type="match status" value="1"/>
</dbReference>
<dbReference type="GO" id="GO:0005737">
    <property type="term" value="C:cytoplasm"/>
    <property type="evidence" value="ECO:0007669"/>
    <property type="project" value="UniProtKB-ARBA"/>
</dbReference>
<feature type="domain" description="RING-type" evidence="8">
    <location>
        <begin position="13"/>
        <end position="53"/>
    </location>
</feature>
<feature type="domain" description="B box-type" evidence="9">
    <location>
        <begin position="141"/>
        <end position="181"/>
    </location>
</feature>
<dbReference type="GeneID" id="103364804"/>
<dbReference type="InterPro" id="IPR003877">
    <property type="entry name" value="SPRY_dom"/>
</dbReference>
<dbReference type="InterPro" id="IPR000315">
    <property type="entry name" value="Znf_B-box"/>
</dbReference>
<keyword evidence="7" id="KW-0175">Coiled coil</keyword>
<evidence type="ECO:0000259" key="9">
    <source>
        <dbReference type="PROSITE" id="PS50119"/>
    </source>
</evidence>
<evidence type="ECO:0000256" key="2">
    <source>
        <dbReference type="ARBA" id="ARBA00022723"/>
    </source>
</evidence>
<feature type="coiled-coil region" evidence="7">
    <location>
        <begin position="182"/>
        <end position="216"/>
    </location>
</feature>
<dbReference type="InterPro" id="IPR013083">
    <property type="entry name" value="Znf_RING/FYVE/PHD"/>
</dbReference>
<dbReference type="PRINTS" id="PR01407">
    <property type="entry name" value="BUTYPHLNCDUF"/>
</dbReference>
<dbReference type="Ensembl" id="ENSSPAT00000029940.1">
    <property type="protein sequence ID" value="ENSSPAP00000029471.1"/>
    <property type="gene ID" value="ENSSPAG00000022160.1"/>
</dbReference>
<evidence type="ECO:0000256" key="3">
    <source>
        <dbReference type="ARBA" id="ARBA00022771"/>
    </source>
</evidence>
<dbReference type="CDD" id="cd19802">
    <property type="entry name" value="Bbox1_TRIM8-like"/>
    <property type="match status" value="1"/>
</dbReference>
<dbReference type="PANTHER" id="PTHR25465:SF32">
    <property type="entry name" value="BLOODTHIRSTY-RELATED GENE FAMILY, MEMBER 16 ISOFORM X1-RELATED"/>
    <property type="match status" value="1"/>
</dbReference>
<evidence type="ECO:0000256" key="7">
    <source>
        <dbReference type="SAM" id="Coils"/>
    </source>
</evidence>
<keyword evidence="12" id="KW-1185">Reference proteome</keyword>
<dbReference type="Gene3D" id="3.30.40.10">
    <property type="entry name" value="Zinc/RING finger domain, C3HC4 (zinc finger)"/>
    <property type="match status" value="1"/>
</dbReference>
<dbReference type="InterPro" id="IPR058030">
    <property type="entry name" value="TRIM8/14/16/25/29/45/65_CC"/>
</dbReference>
<dbReference type="RefSeq" id="XP_008290285.1">
    <property type="nucleotide sequence ID" value="XM_008292063.1"/>
</dbReference>
<dbReference type="GeneTree" id="ENSGT01040000240385"/>
<evidence type="ECO:0000256" key="1">
    <source>
        <dbReference type="ARBA" id="ARBA00022588"/>
    </source>
</evidence>
<dbReference type="InterPro" id="IPR043136">
    <property type="entry name" value="B30.2/SPRY_sf"/>
</dbReference>
<dbReference type="AlphaFoldDB" id="A0A3B5B9A4"/>
<dbReference type="InterPro" id="IPR006574">
    <property type="entry name" value="PRY"/>
</dbReference>
<keyword evidence="4" id="KW-0862">Zinc</keyword>
<evidence type="ECO:0000259" key="8">
    <source>
        <dbReference type="PROSITE" id="PS50089"/>
    </source>
</evidence>
<evidence type="ECO:0000256" key="4">
    <source>
        <dbReference type="ARBA" id="ARBA00022833"/>
    </source>
</evidence>
<dbReference type="GO" id="GO:0008270">
    <property type="term" value="F:zinc ion binding"/>
    <property type="evidence" value="ECO:0007669"/>
    <property type="project" value="UniProtKB-KW"/>
</dbReference>